<dbReference type="RefSeq" id="WP_090248557.1">
    <property type="nucleotide sequence ID" value="NZ_FPAS01000002.1"/>
</dbReference>
<feature type="signal peptide" evidence="1">
    <location>
        <begin position="1"/>
        <end position="21"/>
    </location>
</feature>
<evidence type="ECO:0000313" key="3">
    <source>
        <dbReference type="Proteomes" id="UP000236454"/>
    </source>
</evidence>
<dbReference type="Pfam" id="PF13585">
    <property type="entry name" value="CHU_C"/>
    <property type="match status" value="1"/>
</dbReference>
<dbReference type="NCBIfam" id="TIGR04131">
    <property type="entry name" value="Bac_Flav_CTERM"/>
    <property type="match status" value="1"/>
</dbReference>
<reference evidence="2 3" key="1">
    <citation type="submission" date="2016-10" db="EMBL/GenBank/DDBJ databases">
        <authorList>
            <person name="de Groot N.N."/>
        </authorList>
    </citation>
    <scope>NUCLEOTIDE SEQUENCE [LARGE SCALE GENOMIC DNA]</scope>
    <source>
        <strain evidence="2 3">CGMCC 1.7005</strain>
    </source>
</reference>
<evidence type="ECO:0000256" key="1">
    <source>
        <dbReference type="SAM" id="SignalP"/>
    </source>
</evidence>
<gene>
    <name evidence="2" type="ORF">SAMN05216474_1811</name>
</gene>
<sequence length="605" mass="67878">MNLKHLILFFIFSTASLWTIAQNLVPNPSFENTVSLPCVGGVAVNQFNSYFQDWNLPTLATSDFFSLNVPNTCSIYCLNSPWNHLPKSGNNMVGAYCSSIYNDSNSREYIQTQLLQTLTPGQHYYAEFHVSLAAKSRFASNNLGMYFSDTLINSFQSDVLNFTPQIIEQKIIADSVNWVKISGTFTASSPSQYIILGCFSNGQNTSLTPTNHNDIVFNEYSYYFFDDILVKETCLTHSSDTTICQNTSATLTVNSNSFIGWAESTNPSTILSTNNNFTVSPQQSTNYLIYSQCDTFDVWVYVQEPFSLNLGNDSTLCPDETLTLSSQYKGDSYLWSNGSTDSTITVNSPGFYTLEITKNGCSSSDNIMIDYFPEQIFSFDHDTAIFCPGDTLNFSFNLSNANYLWSDNSTSNSTTITQTQNLSLAVEQNGCTYEDSILIYTPPAPQINLGTDTTLCDDASLALHAYHPYSTYLWQDGSTQAELIVNEPGTYWVSVENCFETSDTLLIETENCDCVLFLPNTFTPNQNGVNDEISPVTSCPLDQFEFIIYNRWGKVVFHSNDIQDFWNGTVKNQLTNTACFSYRLQYSFADDAFVHTKFGHINMLY</sequence>
<dbReference type="OrthoDB" id="9782229at2"/>
<dbReference type="EMBL" id="FPAS01000002">
    <property type="protein sequence ID" value="SFT68741.1"/>
    <property type="molecule type" value="Genomic_DNA"/>
</dbReference>
<dbReference type="Gene3D" id="2.60.120.260">
    <property type="entry name" value="Galactose-binding domain-like"/>
    <property type="match status" value="1"/>
</dbReference>
<evidence type="ECO:0000313" key="2">
    <source>
        <dbReference type="EMBL" id="SFT68741.1"/>
    </source>
</evidence>
<dbReference type="InterPro" id="IPR026341">
    <property type="entry name" value="T9SS_type_B"/>
</dbReference>
<organism evidence="2 3">
    <name type="scientific">Lishizhenia tianjinensis</name>
    <dbReference type="NCBI Taxonomy" id="477690"/>
    <lineage>
        <taxon>Bacteria</taxon>
        <taxon>Pseudomonadati</taxon>
        <taxon>Bacteroidota</taxon>
        <taxon>Flavobacteriia</taxon>
        <taxon>Flavobacteriales</taxon>
        <taxon>Crocinitomicaceae</taxon>
        <taxon>Lishizhenia</taxon>
    </lineage>
</organism>
<proteinExistence type="predicted"/>
<name>A0A1I7A1H5_9FLAO</name>
<dbReference type="Proteomes" id="UP000236454">
    <property type="component" value="Unassembled WGS sequence"/>
</dbReference>
<keyword evidence="3" id="KW-1185">Reference proteome</keyword>
<dbReference type="STRING" id="477690.SAMN05216474_1811"/>
<keyword evidence="1" id="KW-0732">Signal</keyword>
<protein>
    <submittedName>
        <fullName evidence="2">Gliding motility-associated C-terminal domain-containing protein</fullName>
    </submittedName>
</protein>
<accession>A0A1I7A1H5</accession>
<feature type="chain" id="PRO_5014621387" evidence="1">
    <location>
        <begin position="22"/>
        <end position="605"/>
    </location>
</feature>
<dbReference type="AlphaFoldDB" id="A0A1I7A1H5"/>